<dbReference type="AlphaFoldDB" id="A0A444XF60"/>
<dbReference type="InterPro" id="IPR032675">
    <property type="entry name" value="LRR_dom_sf"/>
</dbReference>
<protein>
    <submittedName>
        <fullName evidence="1">Uncharacterized protein</fullName>
    </submittedName>
</protein>
<dbReference type="Proteomes" id="UP000289738">
    <property type="component" value="Chromosome B09"/>
</dbReference>
<dbReference type="EMBL" id="SDMP01000019">
    <property type="protein sequence ID" value="RYQ88322.1"/>
    <property type="molecule type" value="Genomic_DNA"/>
</dbReference>
<evidence type="ECO:0000313" key="1">
    <source>
        <dbReference type="EMBL" id="RYQ88322.1"/>
    </source>
</evidence>
<gene>
    <name evidence="1" type="ORF">Ahy_B09g095581</name>
</gene>
<organism evidence="1 2">
    <name type="scientific">Arachis hypogaea</name>
    <name type="common">Peanut</name>
    <dbReference type="NCBI Taxonomy" id="3818"/>
    <lineage>
        <taxon>Eukaryota</taxon>
        <taxon>Viridiplantae</taxon>
        <taxon>Streptophyta</taxon>
        <taxon>Embryophyta</taxon>
        <taxon>Tracheophyta</taxon>
        <taxon>Spermatophyta</taxon>
        <taxon>Magnoliopsida</taxon>
        <taxon>eudicotyledons</taxon>
        <taxon>Gunneridae</taxon>
        <taxon>Pentapetalae</taxon>
        <taxon>rosids</taxon>
        <taxon>fabids</taxon>
        <taxon>Fabales</taxon>
        <taxon>Fabaceae</taxon>
        <taxon>Papilionoideae</taxon>
        <taxon>50 kb inversion clade</taxon>
        <taxon>dalbergioids sensu lato</taxon>
        <taxon>Dalbergieae</taxon>
        <taxon>Pterocarpus clade</taxon>
        <taxon>Arachis</taxon>
    </lineage>
</organism>
<comment type="caution">
    <text evidence="1">The sequence shown here is derived from an EMBL/GenBank/DDBJ whole genome shotgun (WGS) entry which is preliminary data.</text>
</comment>
<sequence>MVVIGLSCNKISGEISDIMESLNHLIVLNLSNNMFTGCIPSSSFKT</sequence>
<dbReference type="SUPFAM" id="SSF52058">
    <property type="entry name" value="L domain-like"/>
    <property type="match status" value="1"/>
</dbReference>
<accession>A0A444XF60</accession>
<reference evidence="1 2" key="1">
    <citation type="submission" date="2019-01" db="EMBL/GenBank/DDBJ databases">
        <title>Sequencing of cultivated peanut Arachis hypogaea provides insights into genome evolution and oil improvement.</title>
        <authorList>
            <person name="Chen X."/>
        </authorList>
    </citation>
    <scope>NUCLEOTIDE SEQUENCE [LARGE SCALE GENOMIC DNA]</scope>
    <source>
        <strain evidence="2">cv. Fuhuasheng</strain>
        <tissue evidence="1">Leaves</tissue>
    </source>
</reference>
<dbReference type="Gene3D" id="3.80.10.10">
    <property type="entry name" value="Ribonuclease Inhibitor"/>
    <property type="match status" value="1"/>
</dbReference>
<keyword evidence="2" id="KW-1185">Reference proteome</keyword>
<evidence type="ECO:0000313" key="2">
    <source>
        <dbReference type="Proteomes" id="UP000289738"/>
    </source>
</evidence>
<proteinExistence type="predicted"/>
<dbReference type="InterPro" id="IPR001611">
    <property type="entry name" value="Leu-rich_rpt"/>
</dbReference>
<dbReference type="Pfam" id="PF00560">
    <property type="entry name" value="LRR_1"/>
    <property type="match status" value="1"/>
</dbReference>
<name>A0A444XF60_ARAHY</name>